<dbReference type="Pfam" id="PF03466">
    <property type="entry name" value="LysR_substrate"/>
    <property type="match status" value="1"/>
</dbReference>
<dbReference type="InterPro" id="IPR000847">
    <property type="entry name" value="LysR_HTH_N"/>
</dbReference>
<dbReference type="PROSITE" id="PS50931">
    <property type="entry name" value="HTH_LYSR"/>
    <property type="match status" value="1"/>
</dbReference>
<keyword evidence="3" id="KW-0238">DNA-binding</keyword>
<accession>A0ABN1BXN8</accession>
<gene>
    <name evidence="6" type="ORF">GCM10009097_25950</name>
</gene>
<evidence type="ECO:0000256" key="1">
    <source>
        <dbReference type="ARBA" id="ARBA00009437"/>
    </source>
</evidence>
<dbReference type="CDD" id="cd08414">
    <property type="entry name" value="PBP2_LTTR_aromatics_like"/>
    <property type="match status" value="1"/>
</dbReference>
<dbReference type="Gene3D" id="1.10.10.10">
    <property type="entry name" value="Winged helix-like DNA-binding domain superfamily/Winged helix DNA-binding domain"/>
    <property type="match status" value="1"/>
</dbReference>
<evidence type="ECO:0000313" key="6">
    <source>
        <dbReference type="EMBL" id="GAA0507657.1"/>
    </source>
</evidence>
<dbReference type="RefSeq" id="WP_087841167.1">
    <property type="nucleotide sequence ID" value="NZ_BAAAEN010000008.1"/>
</dbReference>
<dbReference type="EMBL" id="BAAAEN010000008">
    <property type="protein sequence ID" value="GAA0507657.1"/>
    <property type="molecule type" value="Genomic_DNA"/>
</dbReference>
<dbReference type="Gene3D" id="3.40.190.10">
    <property type="entry name" value="Periplasmic binding protein-like II"/>
    <property type="match status" value="2"/>
</dbReference>
<evidence type="ECO:0000256" key="3">
    <source>
        <dbReference type="ARBA" id="ARBA00023125"/>
    </source>
</evidence>
<dbReference type="InterPro" id="IPR036388">
    <property type="entry name" value="WH-like_DNA-bd_sf"/>
</dbReference>
<dbReference type="Pfam" id="PF00126">
    <property type="entry name" value="HTH_1"/>
    <property type="match status" value="1"/>
</dbReference>
<dbReference type="PANTHER" id="PTHR30346:SF17">
    <property type="entry name" value="LYSR FAMILY TRANSCRIPTIONAL REGULATOR"/>
    <property type="match status" value="1"/>
</dbReference>
<evidence type="ECO:0000256" key="2">
    <source>
        <dbReference type="ARBA" id="ARBA00023015"/>
    </source>
</evidence>
<keyword evidence="2" id="KW-0805">Transcription regulation</keyword>
<dbReference type="PANTHER" id="PTHR30346">
    <property type="entry name" value="TRANSCRIPTIONAL DUAL REGULATOR HCAR-RELATED"/>
    <property type="match status" value="1"/>
</dbReference>
<dbReference type="InterPro" id="IPR005119">
    <property type="entry name" value="LysR_subst-bd"/>
</dbReference>
<protein>
    <submittedName>
        <fullName evidence="6">LysR family transcriptional regulator</fullName>
    </submittedName>
</protein>
<dbReference type="SUPFAM" id="SSF46785">
    <property type="entry name" value="Winged helix' DNA-binding domain"/>
    <property type="match status" value="1"/>
</dbReference>
<dbReference type="Proteomes" id="UP001501706">
    <property type="component" value="Unassembled WGS sequence"/>
</dbReference>
<dbReference type="InterPro" id="IPR036390">
    <property type="entry name" value="WH_DNA-bd_sf"/>
</dbReference>
<sequence length="295" mass="31630">MDIRRLEEFIAVLDTGSLSKAAERLGVAQPALSQSLARLERELGVKLFQRSRRGAEPTPAARQIAEEVRRGVFRIVNAIDAAQAIAAGRAGVLRVGLVSSALVDILPRALRVLRAQVPGLRIVLREMSNAEQAQALSRGEIDVALVHTPVALSGVMHEKVLMRERLVAAVPADLLPGGKDRVTMADIARAGLVMFPHAQLPTFYEAVMDAFRKEGLDADVVQEANRTLTVLACVAGGCGIALLPSWIRSLDFAGVRYCEVADGTRLPSFDVSAIWPKRSVAGLADDFVRACGVGP</sequence>
<dbReference type="PRINTS" id="PR00039">
    <property type="entry name" value="HTHLYSR"/>
</dbReference>
<reference evidence="6 7" key="1">
    <citation type="journal article" date="2019" name="Int. J. Syst. Evol. Microbiol.">
        <title>The Global Catalogue of Microorganisms (GCM) 10K type strain sequencing project: providing services to taxonomists for standard genome sequencing and annotation.</title>
        <authorList>
            <consortium name="The Broad Institute Genomics Platform"/>
            <consortium name="The Broad Institute Genome Sequencing Center for Infectious Disease"/>
            <person name="Wu L."/>
            <person name="Ma J."/>
        </authorList>
    </citation>
    <scope>NUCLEOTIDE SEQUENCE [LARGE SCALE GENOMIC DNA]</scope>
    <source>
        <strain evidence="6 7">JCM 14330</strain>
    </source>
</reference>
<feature type="domain" description="HTH lysR-type" evidence="5">
    <location>
        <begin position="1"/>
        <end position="58"/>
    </location>
</feature>
<evidence type="ECO:0000259" key="5">
    <source>
        <dbReference type="PROSITE" id="PS50931"/>
    </source>
</evidence>
<organism evidence="6 7">
    <name type="scientific">Pigmentiphaga daeguensis</name>
    <dbReference type="NCBI Taxonomy" id="414049"/>
    <lineage>
        <taxon>Bacteria</taxon>
        <taxon>Pseudomonadati</taxon>
        <taxon>Pseudomonadota</taxon>
        <taxon>Betaproteobacteria</taxon>
        <taxon>Burkholderiales</taxon>
        <taxon>Alcaligenaceae</taxon>
        <taxon>Pigmentiphaga</taxon>
    </lineage>
</organism>
<keyword evidence="4" id="KW-0804">Transcription</keyword>
<evidence type="ECO:0000313" key="7">
    <source>
        <dbReference type="Proteomes" id="UP001501706"/>
    </source>
</evidence>
<dbReference type="SUPFAM" id="SSF53850">
    <property type="entry name" value="Periplasmic binding protein-like II"/>
    <property type="match status" value="1"/>
</dbReference>
<comment type="caution">
    <text evidence="6">The sequence shown here is derived from an EMBL/GenBank/DDBJ whole genome shotgun (WGS) entry which is preliminary data.</text>
</comment>
<name>A0ABN1BXN8_9BURK</name>
<comment type="similarity">
    <text evidence="1">Belongs to the LysR transcriptional regulatory family.</text>
</comment>
<evidence type="ECO:0000256" key="4">
    <source>
        <dbReference type="ARBA" id="ARBA00023163"/>
    </source>
</evidence>
<proteinExistence type="inferred from homology"/>
<keyword evidence="7" id="KW-1185">Reference proteome</keyword>